<dbReference type="AlphaFoldDB" id="A0A934X2A2"/>
<gene>
    <name evidence="4" type="ORF">IPF40_01110</name>
    <name evidence="5" type="ORF">IPI13_11145</name>
    <name evidence="6" type="ORF">IPP00_08460</name>
</gene>
<proteinExistence type="predicted"/>
<dbReference type="GO" id="GO:0016787">
    <property type="term" value="F:hydrolase activity"/>
    <property type="evidence" value="ECO:0007669"/>
    <property type="project" value="UniProtKB-KW"/>
</dbReference>
<dbReference type="Proteomes" id="UP000726105">
    <property type="component" value="Unassembled WGS sequence"/>
</dbReference>
<evidence type="ECO:0000313" key="8">
    <source>
        <dbReference type="Proteomes" id="UP000726105"/>
    </source>
</evidence>
<dbReference type="Proteomes" id="UP000718281">
    <property type="component" value="Unassembled WGS sequence"/>
</dbReference>
<evidence type="ECO:0000256" key="3">
    <source>
        <dbReference type="SAM" id="Phobius"/>
    </source>
</evidence>
<feature type="active site" description="Acyl-thioester intermediate" evidence="2">
    <location>
        <position position="204"/>
    </location>
</feature>
<keyword evidence="1" id="KW-0378">Hydrolase</keyword>
<feature type="transmembrane region" description="Helical" evidence="3">
    <location>
        <begin position="243"/>
        <end position="266"/>
    </location>
</feature>
<dbReference type="CDD" id="cd05827">
    <property type="entry name" value="Sortase_C"/>
    <property type="match status" value="1"/>
</dbReference>
<dbReference type="InterPro" id="IPR023365">
    <property type="entry name" value="Sortase_dom-sf"/>
</dbReference>
<dbReference type="SUPFAM" id="SSF63817">
    <property type="entry name" value="Sortase"/>
    <property type="match status" value="1"/>
</dbReference>
<dbReference type="NCBIfam" id="NF033745">
    <property type="entry name" value="class_C_sortase"/>
    <property type="match status" value="1"/>
</dbReference>
<reference evidence="7 8" key="1">
    <citation type="submission" date="2020-10" db="EMBL/GenBank/DDBJ databases">
        <title>Connecting structure to function with the recovery of over 1000 high-quality activated sludge metagenome-assembled genomes encoding full-length rRNA genes using long-read sequencing.</title>
        <authorList>
            <person name="Singleton C.M."/>
            <person name="Petriglieri F."/>
            <person name="Kristensen J.M."/>
            <person name="Kirkegaard R.H."/>
            <person name="Michaelsen T.Y."/>
            <person name="Andersen M.H."/>
            <person name="Karst S.M."/>
            <person name="Dueholm M.S."/>
            <person name="Nielsen P.H."/>
            <person name="Albertsen M."/>
        </authorList>
    </citation>
    <scope>NUCLEOTIDE SEQUENCE [LARGE SCALE GENOMIC DNA]</scope>
    <source>
        <strain evidence="4">AalE_18-Q3-R2-46_BAT3C.188</strain>
        <strain evidence="5">Ega_18-Q3-R5-49_MAXAC.001</strain>
        <strain evidence="6">Ribe_18-Q3-R11-54_MAXAC.001</strain>
    </source>
</reference>
<dbReference type="EMBL" id="JADKGK010000020">
    <property type="protein sequence ID" value="MBL0003995.1"/>
    <property type="molecule type" value="Genomic_DNA"/>
</dbReference>
<dbReference type="Proteomes" id="UP000886632">
    <property type="component" value="Unassembled WGS sequence"/>
</dbReference>
<organism evidence="4 7">
    <name type="scientific">Candidatus Phosphoribacter hodrii</name>
    <dbReference type="NCBI Taxonomy" id="2953743"/>
    <lineage>
        <taxon>Bacteria</taxon>
        <taxon>Bacillati</taxon>
        <taxon>Actinomycetota</taxon>
        <taxon>Actinomycetes</taxon>
        <taxon>Micrococcales</taxon>
        <taxon>Dermatophilaceae</taxon>
        <taxon>Candidatus Phosphoribacter</taxon>
    </lineage>
</organism>
<evidence type="ECO:0000313" key="4">
    <source>
        <dbReference type="EMBL" id="MBK6299696.1"/>
    </source>
</evidence>
<accession>A0A934X2A2</accession>
<keyword evidence="3" id="KW-1133">Transmembrane helix</keyword>
<evidence type="ECO:0000256" key="1">
    <source>
        <dbReference type="ARBA" id="ARBA00022801"/>
    </source>
</evidence>
<dbReference type="NCBIfam" id="TIGR01076">
    <property type="entry name" value="sortase_fam"/>
    <property type="match status" value="1"/>
</dbReference>
<dbReference type="InterPro" id="IPR005754">
    <property type="entry name" value="Sortase"/>
</dbReference>
<dbReference type="Gene3D" id="2.40.260.10">
    <property type="entry name" value="Sortase"/>
    <property type="match status" value="1"/>
</dbReference>
<dbReference type="EMBL" id="JADJIB010000004">
    <property type="protein sequence ID" value="MBK7273680.1"/>
    <property type="molecule type" value="Genomic_DNA"/>
</dbReference>
<dbReference type="EMBL" id="JADIXZ010000001">
    <property type="protein sequence ID" value="MBK6299696.1"/>
    <property type="molecule type" value="Genomic_DNA"/>
</dbReference>
<sequence length="300" mass="31779">MLLVFVGMGVLVYPVAATQFNNTKQQQFAETYNQRVAQAPTATLAQQLEGAHAYNAALKGVQAKDPWGTLLASGPSSAAYADYLSRLSGLGAMARLRIPSIGVDLPVYHSTSDETIAKGIGHLYGTALPVGGVGTHSVLTSHTGMANATLLDHLIDVREGSAIYVDVAGETLAYQVDQIKVVLPTDIEDLAVDPATDLLTVFTCTPYAVNTHRLLVRGHRIAFDPVVAAAAQPVRPGLVMEPWMYWLIGAAAASFLSLGVALGTAVRARSRRPAPALGGRASVVRQRRRGNRFGRGIAGR</sequence>
<comment type="caution">
    <text evidence="4">The sequence shown here is derived from an EMBL/GenBank/DDBJ whole genome shotgun (WGS) entry which is preliminary data.</text>
</comment>
<evidence type="ECO:0000313" key="5">
    <source>
        <dbReference type="EMBL" id="MBK7273680.1"/>
    </source>
</evidence>
<evidence type="ECO:0000313" key="7">
    <source>
        <dbReference type="Proteomes" id="UP000718281"/>
    </source>
</evidence>
<dbReference type="InterPro" id="IPR042002">
    <property type="entry name" value="Sortase_C"/>
</dbReference>
<protein>
    <submittedName>
        <fullName evidence="4">Class C sortase</fullName>
    </submittedName>
</protein>
<name>A0A934X2A2_9MICO</name>
<feature type="active site" description="Proton donor/acceptor" evidence="2">
    <location>
        <position position="142"/>
    </location>
</feature>
<evidence type="ECO:0000313" key="6">
    <source>
        <dbReference type="EMBL" id="MBL0003995.1"/>
    </source>
</evidence>
<keyword evidence="3" id="KW-0472">Membrane</keyword>
<evidence type="ECO:0000256" key="2">
    <source>
        <dbReference type="PIRSR" id="PIRSR605754-1"/>
    </source>
</evidence>
<keyword evidence="3" id="KW-0812">Transmembrane</keyword>
<dbReference type="Pfam" id="PF04203">
    <property type="entry name" value="Sortase"/>
    <property type="match status" value="1"/>
</dbReference>